<comment type="caution">
    <text evidence="2">The sequence shown here is derived from an EMBL/GenBank/DDBJ whole genome shotgun (WGS) entry which is preliminary data.</text>
</comment>
<feature type="compositionally biased region" description="Polar residues" evidence="1">
    <location>
        <begin position="315"/>
        <end position="327"/>
    </location>
</feature>
<evidence type="ECO:0000256" key="1">
    <source>
        <dbReference type="SAM" id="MobiDB-lite"/>
    </source>
</evidence>
<feature type="compositionally biased region" description="Low complexity" evidence="1">
    <location>
        <begin position="247"/>
        <end position="256"/>
    </location>
</feature>
<feature type="region of interest" description="Disordered" evidence="1">
    <location>
        <begin position="87"/>
        <end position="341"/>
    </location>
</feature>
<feature type="compositionally biased region" description="Acidic residues" evidence="1">
    <location>
        <begin position="216"/>
        <end position="226"/>
    </location>
</feature>
<keyword evidence="3" id="KW-1185">Reference proteome</keyword>
<evidence type="ECO:0000313" key="2">
    <source>
        <dbReference type="EMBL" id="KAG5846188.1"/>
    </source>
</evidence>
<feature type="compositionally biased region" description="Acidic residues" evidence="1">
    <location>
        <begin position="132"/>
        <end position="142"/>
    </location>
</feature>
<evidence type="ECO:0000313" key="3">
    <source>
        <dbReference type="Proteomes" id="UP001044222"/>
    </source>
</evidence>
<accession>A0A9D3MHP6</accession>
<dbReference type="EMBL" id="JAFIRN010000007">
    <property type="protein sequence ID" value="KAG5846188.1"/>
    <property type="molecule type" value="Genomic_DNA"/>
</dbReference>
<organism evidence="2 3">
    <name type="scientific">Anguilla anguilla</name>
    <name type="common">European freshwater eel</name>
    <name type="synonym">Muraena anguilla</name>
    <dbReference type="NCBI Taxonomy" id="7936"/>
    <lineage>
        <taxon>Eukaryota</taxon>
        <taxon>Metazoa</taxon>
        <taxon>Chordata</taxon>
        <taxon>Craniata</taxon>
        <taxon>Vertebrata</taxon>
        <taxon>Euteleostomi</taxon>
        <taxon>Actinopterygii</taxon>
        <taxon>Neopterygii</taxon>
        <taxon>Teleostei</taxon>
        <taxon>Anguilliformes</taxon>
        <taxon>Anguillidae</taxon>
        <taxon>Anguilla</taxon>
    </lineage>
</organism>
<dbReference type="Proteomes" id="UP001044222">
    <property type="component" value="Chromosome 7"/>
</dbReference>
<feature type="compositionally biased region" description="Polar residues" evidence="1">
    <location>
        <begin position="88"/>
        <end position="102"/>
    </location>
</feature>
<protein>
    <submittedName>
        <fullName evidence="2">Uncharacterized protein</fullName>
    </submittedName>
</protein>
<feature type="compositionally biased region" description="Basic and acidic residues" evidence="1">
    <location>
        <begin position="331"/>
        <end position="341"/>
    </location>
</feature>
<sequence>MDCPQCHRECGQNDKFCSECGYRLCCARTPVTELSVPGNLIVDLTVSISGAEPCRSSAVVHRVVLSDLQPVTECTATVSTAMEEEVLSNATPKTFNRNSDQQARPEHPVSESQAHSYDHTHSQSLGHPDTGPPEDEAEEETADNTSSLAPEPAPQNPSSCLAQSQPSSADPDKSDTESGLADTVSMDGTLREDTKVTVCTAQEEEPEKEKEKGKDEQDEQEEEEETTDNRSSLDPEPAPENPSSCLAQSQPSSADPAKSDAKSGLADTDTMDGTLSKDTKGTVRSAQEEEEEDSGYQEETADNTSSLAPEPAPQNPSSCLAQSQPSSADPAKSDAEWFSRY</sequence>
<dbReference type="AlphaFoldDB" id="A0A9D3MHP6"/>
<gene>
    <name evidence="2" type="ORF">ANANG_G00147150</name>
</gene>
<feature type="compositionally biased region" description="Acidic residues" evidence="1">
    <location>
        <begin position="288"/>
        <end position="301"/>
    </location>
</feature>
<name>A0A9D3MHP6_ANGAN</name>
<proteinExistence type="predicted"/>
<reference evidence="2" key="1">
    <citation type="submission" date="2021-01" db="EMBL/GenBank/DDBJ databases">
        <title>A chromosome-scale assembly of European eel, Anguilla anguilla.</title>
        <authorList>
            <person name="Henkel C."/>
            <person name="Jong-Raadsen S.A."/>
            <person name="Dufour S."/>
            <person name="Weltzien F.-A."/>
            <person name="Palstra A.P."/>
            <person name="Pelster B."/>
            <person name="Spaink H.P."/>
            <person name="Van Den Thillart G.E."/>
            <person name="Jansen H."/>
            <person name="Zahm M."/>
            <person name="Klopp C."/>
            <person name="Cedric C."/>
            <person name="Louis A."/>
            <person name="Berthelot C."/>
            <person name="Parey E."/>
            <person name="Roest Crollius H."/>
            <person name="Montfort J."/>
            <person name="Robinson-Rechavi M."/>
            <person name="Bucao C."/>
            <person name="Bouchez O."/>
            <person name="Gislard M."/>
            <person name="Lluch J."/>
            <person name="Milhes M."/>
            <person name="Lampietro C."/>
            <person name="Lopez Roques C."/>
            <person name="Donnadieu C."/>
            <person name="Braasch I."/>
            <person name="Desvignes T."/>
            <person name="Postlethwait J."/>
            <person name="Bobe J."/>
            <person name="Guiguen Y."/>
            <person name="Dirks R."/>
        </authorList>
    </citation>
    <scope>NUCLEOTIDE SEQUENCE</scope>
    <source>
        <strain evidence="2">Tag_6206</strain>
        <tissue evidence="2">Liver</tissue>
    </source>
</reference>
<feature type="compositionally biased region" description="Polar residues" evidence="1">
    <location>
        <begin position="156"/>
        <end position="168"/>
    </location>
</feature>